<sequence>MPTPYELEKARLACFITELQDLIDGHNVSSDLKEPLKDALDDALDSLQGLEQDHA</sequence>
<organism evidence="1 2">
    <name type="scientific">Corynebacterium stationis</name>
    <dbReference type="NCBI Taxonomy" id="1705"/>
    <lineage>
        <taxon>Bacteria</taxon>
        <taxon>Bacillati</taxon>
        <taxon>Actinomycetota</taxon>
        <taxon>Actinomycetes</taxon>
        <taxon>Mycobacteriales</taxon>
        <taxon>Corynebacteriaceae</taxon>
        <taxon>Corynebacterium</taxon>
    </lineage>
</organism>
<evidence type="ECO:0000313" key="2">
    <source>
        <dbReference type="Proteomes" id="UP000544551"/>
    </source>
</evidence>
<name>A0AB36CLC0_9CORY</name>
<protein>
    <submittedName>
        <fullName evidence="1">Uncharacterized protein</fullName>
    </submittedName>
</protein>
<reference evidence="1 2" key="1">
    <citation type="submission" date="2020-04" db="EMBL/GenBank/DDBJ databases">
        <authorList>
            <person name="Hitch T.C.A."/>
            <person name="Wylensek D."/>
            <person name="Clavel T."/>
        </authorList>
    </citation>
    <scope>NUCLEOTIDE SEQUENCE [LARGE SCALE GENOMIC DNA]</scope>
    <source>
        <strain evidence="1 2">BL-383-APC-3D</strain>
    </source>
</reference>
<dbReference type="AlphaFoldDB" id="A0AB36CLC0"/>
<dbReference type="EMBL" id="JABAFZ010000006">
    <property type="protein sequence ID" value="NME89593.1"/>
    <property type="molecule type" value="Genomic_DNA"/>
</dbReference>
<gene>
    <name evidence="1" type="ORF">HF853_07920</name>
</gene>
<accession>A0AB36CLC0</accession>
<dbReference type="Proteomes" id="UP000544551">
    <property type="component" value="Unassembled WGS sequence"/>
</dbReference>
<comment type="caution">
    <text evidence="1">The sequence shown here is derived from an EMBL/GenBank/DDBJ whole genome shotgun (WGS) entry which is preliminary data.</text>
</comment>
<proteinExistence type="predicted"/>
<evidence type="ECO:0000313" key="1">
    <source>
        <dbReference type="EMBL" id="NME89593.1"/>
    </source>
</evidence>
<dbReference type="RefSeq" id="WP_168969870.1">
    <property type="nucleotide sequence ID" value="NZ_JABAFZ010000006.1"/>
</dbReference>